<dbReference type="InterPro" id="IPR011672">
    <property type="entry name" value="DUF1614"/>
</dbReference>
<dbReference type="PaxDb" id="1435377-SUSAZ_02010"/>
<feature type="transmembrane region" description="Helical" evidence="1">
    <location>
        <begin position="12"/>
        <end position="34"/>
    </location>
</feature>
<feature type="transmembrane region" description="Helical" evidence="1">
    <location>
        <begin position="164"/>
        <end position="182"/>
    </location>
</feature>
<keyword evidence="1" id="KW-0812">Transmembrane</keyword>
<dbReference type="RefSeq" id="WP_011277310.1">
    <property type="nucleotide sequence ID" value="NZ_BHWZ01000001.1"/>
</dbReference>
<sequence>MANRIIVFFPVRGITAILYVFLALFLFIISLSYFTYLFRLIGLSHGLAFVFSSLLTIFSFLFSSVNIVVKEVQRERELVPEVDVVYVFGIPLPVTRLSIKPRKTLIAINVGGCLIPLIISILLIYFAFHNLHNIILLVVDVIILIAASKYFSKVMEGVGVVMNPLIPPIIAGIFSVLLFLHNPYLVPISAYISSVFGTLIGADLLNIRSILEANPQIVSIGGMGTFDGIFLSGLFSIIIGELLLALII</sequence>
<keyword evidence="1" id="KW-1133">Transmembrane helix</keyword>
<proteinExistence type="predicted"/>
<gene>
    <name evidence="2" type="ORF">ATY89_04325</name>
    <name evidence="3" type="ORF">ATZ20_07350</name>
</gene>
<dbReference type="EMBL" id="CP013694">
    <property type="protein sequence ID" value="ALU29236.1"/>
    <property type="molecule type" value="Genomic_DNA"/>
</dbReference>
<feature type="transmembrane region" description="Helical" evidence="1">
    <location>
        <begin position="228"/>
        <end position="247"/>
    </location>
</feature>
<dbReference type="AlphaFoldDB" id="A0A0U2NFJ4"/>
<evidence type="ECO:0008006" key="6">
    <source>
        <dbReference type="Google" id="ProtNLM"/>
    </source>
</evidence>
<dbReference type="STRING" id="1435377.SUSAZ_02010"/>
<organism evidence="3 4">
    <name type="scientific">Sulfolobus acidocaldarius</name>
    <dbReference type="NCBI Taxonomy" id="2285"/>
    <lineage>
        <taxon>Archaea</taxon>
        <taxon>Thermoproteota</taxon>
        <taxon>Thermoprotei</taxon>
        <taxon>Sulfolobales</taxon>
        <taxon>Sulfolobaceae</taxon>
        <taxon>Sulfolobus</taxon>
    </lineage>
</organism>
<feature type="transmembrane region" description="Helical" evidence="1">
    <location>
        <begin position="106"/>
        <end position="128"/>
    </location>
</feature>
<evidence type="ECO:0000313" key="5">
    <source>
        <dbReference type="Proteomes" id="UP000065473"/>
    </source>
</evidence>
<evidence type="ECO:0000256" key="1">
    <source>
        <dbReference type="SAM" id="Phobius"/>
    </source>
</evidence>
<dbReference type="Proteomes" id="UP000060043">
    <property type="component" value="Chromosome"/>
</dbReference>
<evidence type="ECO:0000313" key="2">
    <source>
        <dbReference type="EMBL" id="ALU29236.1"/>
    </source>
</evidence>
<dbReference type="OrthoDB" id="46118at2157"/>
<feature type="transmembrane region" description="Helical" evidence="1">
    <location>
        <begin position="46"/>
        <end position="69"/>
    </location>
</feature>
<protein>
    <recommendedName>
        <fullName evidence="6">DUF1614 domain-containing protein</fullName>
    </recommendedName>
</protein>
<dbReference type="Pfam" id="PF07758">
    <property type="entry name" value="DUF1614"/>
    <property type="match status" value="1"/>
</dbReference>
<keyword evidence="1" id="KW-0472">Membrane</keyword>
<name>A0A0U2NFJ4_9CREN</name>
<dbReference type="GeneID" id="14550921"/>
<reference evidence="4 5" key="1">
    <citation type="submission" date="2015-12" db="EMBL/GenBank/DDBJ databases">
        <title>A stable core within a dynamic pangenome in Sulfolobus acidocaldarius.</title>
        <authorList>
            <person name="Anderson R."/>
            <person name="Kouris A."/>
            <person name="Seward C."/>
            <person name="Campbell K."/>
            <person name="Whitaker R."/>
        </authorList>
    </citation>
    <scope>NUCLEOTIDE SEQUENCE [LARGE SCALE GENOMIC DNA]</scope>
    <source>
        <strain evidence="2 5">GG12-C01-09</strain>
        <strain evidence="3 4">NG05B_CO5_07</strain>
    </source>
</reference>
<evidence type="ECO:0000313" key="3">
    <source>
        <dbReference type="EMBL" id="ALU31965.1"/>
    </source>
</evidence>
<evidence type="ECO:0000313" key="4">
    <source>
        <dbReference type="Proteomes" id="UP000060043"/>
    </source>
</evidence>
<feature type="transmembrane region" description="Helical" evidence="1">
    <location>
        <begin position="134"/>
        <end position="152"/>
    </location>
</feature>
<dbReference type="EMBL" id="CP013695">
    <property type="protein sequence ID" value="ALU31965.1"/>
    <property type="molecule type" value="Genomic_DNA"/>
</dbReference>
<accession>A0A0U2NFJ4</accession>
<feature type="transmembrane region" description="Helical" evidence="1">
    <location>
        <begin position="188"/>
        <end position="207"/>
    </location>
</feature>
<dbReference type="Proteomes" id="UP000065473">
    <property type="component" value="Chromosome"/>
</dbReference>
<dbReference type="OMA" id="GADLMNW"/>